<accession>A0AAV4UEK1</accession>
<feature type="non-terminal residue" evidence="1">
    <location>
        <position position="1"/>
    </location>
</feature>
<dbReference type="EMBL" id="BPLQ01011176">
    <property type="protein sequence ID" value="GIY56245.1"/>
    <property type="molecule type" value="Genomic_DNA"/>
</dbReference>
<name>A0AAV4UEK1_9ARAC</name>
<gene>
    <name evidence="1" type="ORF">CDAR_274891</name>
</gene>
<organism evidence="1 2">
    <name type="scientific">Caerostris darwini</name>
    <dbReference type="NCBI Taxonomy" id="1538125"/>
    <lineage>
        <taxon>Eukaryota</taxon>
        <taxon>Metazoa</taxon>
        <taxon>Ecdysozoa</taxon>
        <taxon>Arthropoda</taxon>
        <taxon>Chelicerata</taxon>
        <taxon>Arachnida</taxon>
        <taxon>Araneae</taxon>
        <taxon>Araneomorphae</taxon>
        <taxon>Entelegynae</taxon>
        <taxon>Araneoidea</taxon>
        <taxon>Araneidae</taxon>
        <taxon>Caerostris</taxon>
    </lineage>
</organism>
<evidence type="ECO:0000313" key="1">
    <source>
        <dbReference type="EMBL" id="GIY56245.1"/>
    </source>
</evidence>
<dbReference type="Proteomes" id="UP001054837">
    <property type="component" value="Unassembled WGS sequence"/>
</dbReference>
<dbReference type="AlphaFoldDB" id="A0AAV4UEK1"/>
<proteinExistence type="predicted"/>
<evidence type="ECO:0000313" key="2">
    <source>
        <dbReference type="Proteomes" id="UP001054837"/>
    </source>
</evidence>
<keyword evidence="2" id="KW-1185">Reference proteome</keyword>
<protein>
    <submittedName>
        <fullName evidence="1">Uncharacterized protein</fullName>
    </submittedName>
</protein>
<reference evidence="1 2" key="1">
    <citation type="submission" date="2021-06" db="EMBL/GenBank/DDBJ databases">
        <title>Caerostris darwini draft genome.</title>
        <authorList>
            <person name="Kono N."/>
            <person name="Arakawa K."/>
        </authorList>
    </citation>
    <scope>NUCLEOTIDE SEQUENCE [LARGE SCALE GENOMIC DNA]</scope>
</reference>
<comment type="caution">
    <text evidence="1">The sequence shown here is derived from an EMBL/GenBank/DDBJ whole genome shotgun (WGS) entry which is preliminary data.</text>
</comment>
<sequence>LMFDKSRAGASAGQVVRRRCHGYLPGWKPPFKQSRCPSPL</sequence>